<dbReference type="SUPFAM" id="SSF46894">
    <property type="entry name" value="C-terminal effector domain of the bipartite response regulators"/>
    <property type="match status" value="1"/>
</dbReference>
<feature type="region of interest" description="Disordered" evidence="6">
    <location>
        <begin position="1"/>
        <end position="23"/>
    </location>
</feature>
<name>A0A269ZBL6_9MICO</name>
<dbReference type="Pfam" id="PF00196">
    <property type="entry name" value="GerE"/>
    <property type="match status" value="1"/>
</dbReference>
<dbReference type="CDD" id="cd17535">
    <property type="entry name" value="REC_NarL-like"/>
    <property type="match status" value="1"/>
</dbReference>
<feature type="modified residue" description="4-aspartylphosphate" evidence="5">
    <location>
        <position position="78"/>
    </location>
</feature>
<dbReference type="InterPro" id="IPR011006">
    <property type="entry name" value="CheY-like_superfamily"/>
</dbReference>
<dbReference type="PRINTS" id="PR00038">
    <property type="entry name" value="HTHLUXR"/>
</dbReference>
<dbReference type="CDD" id="cd06170">
    <property type="entry name" value="LuxR_C_like"/>
    <property type="match status" value="1"/>
</dbReference>
<evidence type="ECO:0000256" key="6">
    <source>
        <dbReference type="SAM" id="MobiDB-lite"/>
    </source>
</evidence>
<keyword evidence="3 9" id="KW-0238">DNA-binding</keyword>
<dbReference type="InterPro" id="IPR058245">
    <property type="entry name" value="NreC/VraR/RcsB-like_REC"/>
</dbReference>
<proteinExistence type="predicted"/>
<dbReference type="SUPFAM" id="SSF52172">
    <property type="entry name" value="CheY-like"/>
    <property type="match status" value="1"/>
</dbReference>
<evidence type="ECO:0000259" key="8">
    <source>
        <dbReference type="PROSITE" id="PS50110"/>
    </source>
</evidence>
<dbReference type="InterPro" id="IPR039420">
    <property type="entry name" value="WalR-like"/>
</dbReference>
<dbReference type="PROSITE" id="PS50043">
    <property type="entry name" value="HTH_LUXR_2"/>
    <property type="match status" value="1"/>
</dbReference>
<evidence type="ECO:0000313" key="10">
    <source>
        <dbReference type="Proteomes" id="UP000216867"/>
    </source>
</evidence>
<dbReference type="GO" id="GO:0003677">
    <property type="term" value="F:DNA binding"/>
    <property type="evidence" value="ECO:0007669"/>
    <property type="project" value="UniProtKB-KW"/>
</dbReference>
<dbReference type="Pfam" id="PF00072">
    <property type="entry name" value="Response_reg"/>
    <property type="match status" value="1"/>
</dbReference>
<feature type="compositionally biased region" description="Low complexity" evidence="6">
    <location>
        <begin position="1"/>
        <end position="22"/>
    </location>
</feature>
<dbReference type="InterPro" id="IPR036388">
    <property type="entry name" value="WH-like_DNA-bd_sf"/>
</dbReference>
<dbReference type="PROSITE" id="PS50110">
    <property type="entry name" value="RESPONSE_REGULATORY"/>
    <property type="match status" value="1"/>
</dbReference>
<reference evidence="9 10" key="1">
    <citation type="submission" date="2017-04" db="EMBL/GenBank/DDBJ databases">
        <title>Kefir bacterial isolates.</title>
        <authorList>
            <person name="Kim Y."/>
            <person name="Blasche S."/>
            <person name="Patil K.R."/>
        </authorList>
    </citation>
    <scope>NUCLEOTIDE SEQUENCE [LARGE SCALE GENOMIC DNA]</scope>
    <source>
        <strain evidence="9 10">OG2</strain>
    </source>
</reference>
<keyword evidence="4" id="KW-0804">Transcription</keyword>
<gene>
    <name evidence="9" type="ORF">B8X04_10180</name>
</gene>
<dbReference type="Gene3D" id="1.10.10.10">
    <property type="entry name" value="Winged helix-like DNA-binding domain superfamily/Winged helix DNA-binding domain"/>
    <property type="match status" value="1"/>
</dbReference>
<dbReference type="InterPro" id="IPR001789">
    <property type="entry name" value="Sig_transdc_resp-reg_receiver"/>
</dbReference>
<dbReference type="Proteomes" id="UP000216867">
    <property type="component" value="Unassembled WGS sequence"/>
</dbReference>
<evidence type="ECO:0000259" key="7">
    <source>
        <dbReference type="PROSITE" id="PS50043"/>
    </source>
</evidence>
<dbReference type="PANTHER" id="PTHR43214">
    <property type="entry name" value="TWO-COMPONENT RESPONSE REGULATOR"/>
    <property type="match status" value="1"/>
</dbReference>
<dbReference type="GO" id="GO:0006355">
    <property type="term" value="P:regulation of DNA-templated transcription"/>
    <property type="evidence" value="ECO:0007669"/>
    <property type="project" value="InterPro"/>
</dbReference>
<dbReference type="SMART" id="SM00421">
    <property type="entry name" value="HTH_LUXR"/>
    <property type="match status" value="1"/>
</dbReference>
<dbReference type="GO" id="GO:0000160">
    <property type="term" value="P:phosphorelay signal transduction system"/>
    <property type="evidence" value="ECO:0007669"/>
    <property type="project" value="InterPro"/>
</dbReference>
<keyword evidence="1 5" id="KW-0597">Phosphoprotein</keyword>
<dbReference type="EMBL" id="NCWY01000008">
    <property type="protein sequence ID" value="PAK95184.1"/>
    <property type="molecule type" value="Genomic_DNA"/>
</dbReference>
<accession>A0A269ZBL6</accession>
<evidence type="ECO:0000256" key="3">
    <source>
        <dbReference type="ARBA" id="ARBA00023125"/>
    </source>
</evidence>
<dbReference type="SMART" id="SM00448">
    <property type="entry name" value="REC"/>
    <property type="match status" value="1"/>
</dbReference>
<feature type="domain" description="HTH luxR-type" evidence="7">
    <location>
        <begin position="169"/>
        <end position="234"/>
    </location>
</feature>
<evidence type="ECO:0000256" key="5">
    <source>
        <dbReference type="PROSITE-ProRule" id="PRU00169"/>
    </source>
</evidence>
<dbReference type="Gene3D" id="3.40.50.2300">
    <property type="match status" value="1"/>
</dbReference>
<dbReference type="RefSeq" id="WP_095376215.1">
    <property type="nucleotide sequence ID" value="NZ_JABAHH010000009.1"/>
</dbReference>
<dbReference type="AlphaFoldDB" id="A0A269ZBL6"/>
<protein>
    <submittedName>
        <fullName evidence="9">DNA-binding response regulator</fullName>
    </submittedName>
</protein>
<comment type="caution">
    <text evidence="9">The sequence shown here is derived from an EMBL/GenBank/DDBJ whole genome shotgun (WGS) entry which is preliminary data.</text>
</comment>
<dbReference type="InterPro" id="IPR000792">
    <property type="entry name" value="Tscrpt_reg_LuxR_C"/>
</dbReference>
<keyword evidence="2" id="KW-0805">Transcription regulation</keyword>
<sequence>MNASAGNGAAETGAAQTAASTERPAASVLIVDDDKWTTRAVAAALRDSGSFDVLDPQHSGEAAVAAYAAHRPDLVLMDVNMPPGMSGVDATQEIIGLDPSATIVLLTTVAPGPGLARALEAGALAAVSKSASDAELIRVAEAALEGDSPELLRTLAEDILVSGDSVPDVPANAPALTEAELTLLRQICEGLDYSEIAARQFVTVHTVKSHARNLRIKLGAKNLAQVVIRAVQFKFHSPE</sequence>
<evidence type="ECO:0000256" key="1">
    <source>
        <dbReference type="ARBA" id="ARBA00022553"/>
    </source>
</evidence>
<evidence type="ECO:0000256" key="2">
    <source>
        <dbReference type="ARBA" id="ARBA00023015"/>
    </source>
</evidence>
<feature type="domain" description="Response regulatory" evidence="8">
    <location>
        <begin position="27"/>
        <end position="144"/>
    </location>
</feature>
<evidence type="ECO:0000313" key="9">
    <source>
        <dbReference type="EMBL" id="PAK95184.1"/>
    </source>
</evidence>
<dbReference type="InterPro" id="IPR016032">
    <property type="entry name" value="Sig_transdc_resp-reg_C-effctor"/>
</dbReference>
<organism evidence="9 10">
    <name type="scientific">Brevibacterium casei</name>
    <dbReference type="NCBI Taxonomy" id="33889"/>
    <lineage>
        <taxon>Bacteria</taxon>
        <taxon>Bacillati</taxon>
        <taxon>Actinomycetota</taxon>
        <taxon>Actinomycetes</taxon>
        <taxon>Micrococcales</taxon>
        <taxon>Brevibacteriaceae</taxon>
        <taxon>Brevibacterium</taxon>
    </lineage>
</organism>
<evidence type="ECO:0000256" key="4">
    <source>
        <dbReference type="ARBA" id="ARBA00023163"/>
    </source>
</evidence>
<dbReference type="PANTHER" id="PTHR43214:SF24">
    <property type="entry name" value="TRANSCRIPTIONAL REGULATORY PROTEIN NARL-RELATED"/>
    <property type="match status" value="1"/>
</dbReference>